<organism evidence="1 2">
    <name type="scientific">Lepraria finkii</name>
    <dbReference type="NCBI Taxonomy" id="1340010"/>
    <lineage>
        <taxon>Eukaryota</taxon>
        <taxon>Fungi</taxon>
        <taxon>Dikarya</taxon>
        <taxon>Ascomycota</taxon>
        <taxon>Pezizomycotina</taxon>
        <taxon>Lecanoromycetes</taxon>
        <taxon>OSLEUM clade</taxon>
        <taxon>Lecanoromycetidae</taxon>
        <taxon>Lecanorales</taxon>
        <taxon>Lecanorineae</taxon>
        <taxon>Stereocaulaceae</taxon>
        <taxon>Lepraria</taxon>
    </lineage>
</organism>
<accession>A0ABR4AU11</accession>
<keyword evidence="2" id="KW-1185">Reference proteome</keyword>
<dbReference type="Proteomes" id="UP001590951">
    <property type="component" value="Unassembled WGS sequence"/>
</dbReference>
<evidence type="ECO:0000313" key="1">
    <source>
        <dbReference type="EMBL" id="KAL2049190.1"/>
    </source>
</evidence>
<dbReference type="EMBL" id="JBHFEH010000069">
    <property type="protein sequence ID" value="KAL2049190.1"/>
    <property type="molecule type" value="Genomic_DNA"/>
</dbReference>
<reference evidence="1 2" key="1">
    <citation type="submission" date="2024-09" db="EMBL/GenBank/DDBJ databases">
        <title>Rethinking Asexuality: The Enigmatic Case of Functional Sexual Genes in Lepraria (Stereocaulaceae).</title>
        <authorList>
            <person name="Doellman M."/>
            <person name="Sun Y."/>
            <person name="Barcenas-Pena A."/>
            <person name="Lumbsch H.T."/>
            <person name="Grewe F."/>
        </authorList>
    </citation>
    <scope>NUCLEOTIDE SEQUENCE [LARGE SCALE GENOMIC DNA]</scope>
    <source>
        <strain evidence="1 2">Grewe 0041</strain>
    </source>
</reference>
<proteinExistence type="predicted"/>
<sequence length="111" mass="11956">MNGRLEATGNAPAYDAFRIPGPVSPGPGFNMGAVDGQVSKYTTLCKNLNNMLRAAMALNADPNYTPHFTPETVALAQRLTWLAAYFYGGLARFSSWVQDLPNSAAKTNTPM</sequence>
<name>A0ABR4AU11_9LECA</name>
<evidence type="ECO:0000313" key="2">
    <source>
        <dbReference type="Proteomes" id="UP001590951"/>
    </source>
</evidence>
<protein>
    <submittedName>
        <fullName evidence="1">Uncharacterized protein</fullName>
    </submittedName>
</protein>
<comment type="caution">
    <text evidence="1">The sequence shown here is derived from an EMBL/GenBank/DDBJ whole genome shotgun (WGS) entry which is preliminary data.</text>
</comment>
<gene>
    <name evidence="1" type="ORF">ABVK25_010540</name>
</gene>